<dbReference type="PANTHER" id="PTHR12747:SF0">
    <property type="entry name" value="ELONGATOR COMPLEX PROTEIN 1"/>
    <property type="match status" value="1"/>
</dbReference>
<comment type="caution">
    <text evidence="13">The sequence shown here is derived from an EMBL/GenBank/DDBJ whole genome shotgun (WGS) entry which is preliminary data.</text>
</comment>
<feature type="domain" description="ELP1 three-helical bundle" evidence="12">
    <location>
        <begin position="1271"/>
        <end position="1438"/>
    </location>
</feature>
<dbReference type="InterPro" id="IPR056167">
    <property type="entry name" value="A-sol_ELP1"/>
</dbReference>
<evidence type="ECO:0000313" key="13">
    <source>
        <dbReference type="EMBL" id="KAK0556507.1"/>
    </source>
</evidence>
<dbReference type="Pfam" id="PF23878">
    <property type="entry name" value="TPR_ELP1"/>
    <property type="match status" value="1"/>
</dbReference>
<evidence type="ECO:0000259" key="9">
    <source>
        <dbReference type="Pfam" id="PF23797"/>
    </source>
</evidence>
<comment type="subcellular location">
    <subcellularLocation>
        <location evidence="1">Cytoplasm</location>
    </subcellularLocation>
</comment>
<name>A0AAN6JW93_9BASI</name>
<protein>
    <submittedName>
        <fullName evidence="13">Elongator complex protein 1</fullName>
    </submittedName>
</protein>
<dbReference type="PIRSF" id="PIRSF017233">
    <property type="entry name" value="IKAP"/>
    <property type="match status" value="1"/>
</dbReference>
<dbReference type="Proteomes" id="UP001176517">
    <property type="component" value="Unassembled WGS sequence"/>
</dbReference>
<evidence type="ECO:0000313" key="14">
    <source>
        <dbReference type="Proteomes" id="UP001176517"/>
    </source>
</evidence>
<comment type="pathway">
    <text evidence="2">tRNA modification; 5-methoxycarbonylmethyl-2-thiouridine-tRNA biosynthesis.</text>
</comment>
<sequence length="1513" mass="166173">MRSLFTLSQRLSTPSPGDPDVVEQLAIDPEHDTVFTASVNPSSSSNSLALIDVHVQFGRGSSARTLPGAQIHKITSFETPRASQQRPDLYPNAANKRQRLPSQRQVVSLQYLADGGELSSYAPALVAICASGDIVFIPLLESVQELQSALLDGGAELQPEVVGTVEQGIVTAAWSPDDELVTIVTEATASGEDGLGAKSPKVILMTKAFDVLSEKPLFTTDFGEDQPVDVGWGSRATQFHGSAGKAAAAAAAAEAEAAANADTKTDPRGPATLDDDGLFRASWRGDGSFFIVSALEPFRRSNSDLAEASGLRYHRVLRIFSRDGNLSATSESTVRGLTHVLSVKPVGNIIASSQRFGSLEEAESGISSAFEDDADLLRLGKGRQGRHDIIFFERNGLRHGEFPLREEGETQPVGEGTSAKLSWTRDHMIREIAWNSDGSALAVFLSRNDSDVIQIWTTGNYHWYLKQEIDATSSGLDSAHARISAFKWHMEAPHELFISWTAQGKSLLEHRTFFLDTITSSSTTPPHDAACVSVTDGAALLLTSLRLQNVPPPMCSHTLTLPSSTAPDVLGGRNDVVPVHVTWTDFVSESCGSVSILAVLFPRSVVGVYALPWGQMPRAAPQGSRAFPKPVPIGTIELGSHLDRSAIQIAASARPSGRTAVALTLAVLKPSSTSAVLTVCNAEFELDGKRASGISQSQRRDVSVDSANSQARFRLRALETSPNQTAKFALHAADGSLHIVDEEEGKLVALDAQLPVFCPYLSILSSEPLRVVGLSLSGQLHVVDGTATRLLARDATSFAISSSFLIWTNTVHQARFLTLRSLFSNQSDGTLDESVGYVNNNGNEVAAETLALGRTVERGSRIVAAVPSSMSLVLQMPRGNLETICPRPMVLEVVRAALDRRRYGMAFRICRTHRLDMNILHDHDPQSFLDHLPLFVEQIKDVDYLNLFTTSLRDDDVTEALYRPINAADKRPRVTAKEGKVNSIATRLRELLQSLDQHTYINTILTTFAAMRPPGYESALELLGKLRQEDANLADAAVRYIIFLADADKLFDVALGTYDFALVLMVAQHAQRKDPREYLPFLRELRAVEPVEYQRFKIDEHLGRRPKALKWLLAAGPEHHEEAMDYVRKHKLHSEAVEALAQQPAKLAEVQRIYAEHLEERHKPAEAALAYLVSGDRRQALDCHRRAGKWNDALALAFEERLPTSEVKSLAREAADDYESKGKFSEAARIYLDYERDVEQATTLLCKAHDFSEAKRIVRVIGVCAMAGRQDLVETTIKPEALEVQEKLVEELEEMGEQLTKQTSRLAELRAKKTENPAAFYMENDPALDNVDVMTDTSTQITQFTRYTSVPSLASMTTSSNMTSSTSKRNKRKEERKKNSGKKGSIYEEDYLFESLQKLLKDKLKNLQNEVSKLLPHLAVLSTAHRNAGRALHDALEKFEASARSAAEDLLVAEQEQERAKAAELDKLVSAGPEAWMTAYRQLNYGALARRGGGRARMEVASESWRCEALRVL</sequence>
<proteinExistence type="inferred from homology"/>
<evidence type="ECO:0000259" key="12">
    <source>
        <dbReference type="Pfam" id="PF23936"/>
    </source>
</evidence>
<reference evidence="13" key="1">
    <citation type="journal article" date="2023" name="PhytoFront">
        <title>Draft Genome Resources of Seven Strains of Tilletia horrida, Causal Agent of Kernel Smut of Rice.</title>
        <authorList>
            <person name="Khanal S."/>
            <person name="Antony Babu S."/>
            <person name="Zhou X.G."/>
        </authorList>
    </citation>
    <scope>NUCLEOTIDE SEQUENCE</scope>
    <source>
        <strain evidence="13">TX6</strain>
    </source>
</reference>
<feature type="compositionally biased region" description="Low complexity" evidence="7">
    <location>
        <begin position="1355"/>
        <end position="1367"/>
    </location>
</feature>
<evidence type="ECO:0000259" key="8">
    <source>
        <dbReference type="Pfam" id="PF04762"/>
    </source>
</evidence>
<evidence type="ECO:0000256" key="4">
    <source>
        <dbReference type="ARBA" id="ARBA00022490"/>
    </source>
</evidence>
<evidence type="ECO:0000256" key="6">
    <source>
        <dbReference type="SAM" id="Coils"/>
    </source>
</evidence>
<dbReference type="SUPFAM" id="SSF82171">
    <property type="entry name" value="DPP6 N-terminal domain-like"/>
    <property type="match status" value="1"/>
</dbReference>
<keyword evidence="14" id="KW-1185">Reference proteome</keyword>
<feature type="domain" description="ELP1 alpha-solenoid" evidence="11">
    <location>
        <begin position="887"/>
        <end position="1085"/>
    </location>
</feature>
<evidence type="ECO:0000256" key="2">
    <source>
        <dbReference type="ARBA" id="ARBA00005043"/>
    </source>
</evidence>
<dbReference type="InterPro" id="IPR006849">
    <property type="entry name" value="Elp1"/>
</dbReference>
<feature type="domain" description="ELP1 N-terminal second beta-propeller" evidence="9">
    <location>
        <begin position="534"/>
        <end position="863"/>
    </location>
</feature>
<dbReference type="InterPro" id="IPR056169">
    <property type="entry name" value="HB_ELP1"/>
</dbReference>
<gene>
    <name evidence="13" type="primary">ELP1</name>
    <name evidence="13" type="ORF">OC846_001074</name>
</gene>
<keyword evidence="5" id="KW-0819">tRNA processing</keyword>
<dbReference type="GO" id="GO:0005829">
    <property type="term" value="C:cytosol"/>
    <property type="evidence" value="ECO:0007669"/>
    <property type="project" value="TreeGrafter"/>
</dbReference>
<feature type="domain" description="ELP1 TPR" evidence="10">
    <location>
        <begin position="1093"/>
        <end position="1256"/>
    </location>
</feature>
<keyword evidence="6" id="KW-0175">Coiled coil</keyword>
<comment type="similarity">
    <text evidence="3">Belongs to the ELP1/IKA1 family.</text>
</comment>
<evidence type="ECO:0000256" key="5">
    <source>
        <dbReference type="ARBA" id="ARBA00022694"/>
    </source>
</evidence>
<evidence type="ECO:0000256" key="3">
    <source>
        <dbReference type="ARBA" id="ARBA00006086"/>
    </source>
</evidence>
<feature type="coiled-coil region" evidence="6">
    <location>
        <begin position="1282"/>
        <end position="1312"/>
    </location>
</feature>
<organism evidence="13 14">
    <name type="scientific">Tilletia horrida</name>
    <dbReference type="NCBI Taxonomy" id="155126"/>
    <lineage>
        <taxon>Eukaryota</taxon>
        <taxon>Fungi</taxon>
        <taxon>Dikarya</taxon>
        <taxon>Basidiomycota</taxon>
        <taxon>Ustilaginomycotina</taxon>
        <taxon>Exobasidiomycetes</taxon>
        <taxon>Tilletiales</taxon>
        <taxon>Tilletiaceae</taxon>
        <taxon>Tilletia</taxon>
    </lineage>
</organism>
<accession>A0AAN6JW93</accession>
<dbReference type="Pfam" id="PF23797">
    <property type="entry name" value="Beta-prop_ELP1_2nd"/>
    <property type="match status" value="1"/>
</dbReference>
<feature type="domain" description="ELP1 first N-terminal beta-propeller" evidence="8">
    <location>
        <begin position="100"/>
        <end position="491"/>
    </location>
</feature>
<dbReference type="GO" id="GO:0033588">
    <property type="term" value="C:elongator holoenzyme complex"/>
    <property type="evidence" value="ECO:0007669"/>
    <property type="project" value="InterPro"/>
</dbReference>
<dbReference type="EMBL" id="JAPDMZ010000014">
    <property type="protein sequence ID" value="KAK0556507.1"/>
    <property type="molecule type" value="Genomic_DNA"/>
</dbReference>
<keyword evidence="4" id="KW-0963">Cytoplasm</keyword>
<dbReference type="InterPro" id="IPR056164">
    <property type="entry name" value="Beta-prop_ELP1_1st"/>
</dbReference>
<dbReference type="GO" id="GO:0002926">
    <property type="term" value="P:tRNA wobble base 5-methoxycarbonylmethyl-2-thiouridinylation"/>
    <property type="evidence" value="ECO:0007669"/>
    <property type="project" value="TreeGrafter"/>
</dbReference>
<dbReference type="Pfam" id="PF23925">
    <property type="entry name" value="A-sol_ELP1"/>
    <property type="match status" value="1"/>
</dbReference>
<dbReference type="GO" id="GO:0000049">
    <property type="term" value="F:tRNA binding"/>
    <property type="evidence" value="ECO:0007669"/>
    <property type="project" value="TreeGrafter"/>
</dbReference>
<feature type="region of interest" description="Disordered" evidence="7">
    <location>
        <begin position="1353"/>
        <end position="1382"/>
    </location>
</feature>
<evidence type="ECO:0000256" key="1">
    <source>
        <dbReference type="ARBA" id="ARBA00004496"/>
    </source>
</evidence>
<dbReference type="InterPro" id="IPR056165">
    <property type="entry name" value="Beta-prop_ELP1_2nd"/>
</dbReference>
<evidence type="ECO:0000259" key="10">
    <source>
        <dbReference type="Pfam" id="PF23878"/>
    </source>
</evidence>
<evidence type="ECO:0000259" key="11">
    <source>
        <dbReference type="Pfam" id="PF23925"/>
    </source>
</evidence>
<dbReference type="Pfam" id="PF23936">
    <property type="entry name" value="HB_ELP1"/>
    <property type="match status" value="1"/>
</dbReference>
<dbReference type="InterPro" id="IPR056166">
    <property type="entry name" value="TPR_ELP1"/>
</dbReference>
<evidence type="ECO:0000256" key="7">
    <source>
        <dbReference type="SAM" id="MobiDB-lite"/>
    </source>
</evidence>
<dbReference type="Pfam" id="PF04762">
    <property type="entry name" value="Beta-prop_ELP1_1st"/>
    <property type="match status" value="1"/>
</dbReference>
<dbReference type="PANTHER" id="PTHR12747">
    <property type="entry name" value="ELONGATOR COMPLEX PROTEIN 1"/>
    <property type="match status" value="1"/>
</dbReference>